<feature type="compositionally biased region" description="Polar residues" evidence="1">
    <location>
        <begin position="25"/>
        <end position="37"/>
    </location>
</feature>
<sequence length="126" mass="13214">MVPLRPAPSFSVRCGRLSVSLTTPFSQCSADQSTSPEPQARGPGPVLLLGRSRGSPSCRPVSASGPRLSPRVTAAARCRTSRPLVRSPPATPLSISQLAKTGLFRSTKIPVAGDTIQQHFGLRTPA</sequence>
<keyword evidence="3" id="KW-1185">Reference proteome</keyword>
<accession>A0AAV7SG57</accession>
<organism evidence="2 3">
    <name type="scientific">Pleurodeles waltl</name>
    <name type="common">Iberian ribbed newt</name>
    <dbReference type="NCBI Taxonomy" id="8319"/>
    <lineage>
        <taxon>Eukaryota</taxon>
        <taxon>Metazoa</taxon>
        <taxon>Chordata</taxon>
        <taxon>Craniata</taxon>
        <taxon>Vertebrata</taxon>
        <taxon>Euteleostomi</taxon>
        <taxon>Amphibia</taxon>
        <taxon>Batrachia</taxon>
        <taxon>Caudata</taxon>
        <taxon>Salamandroidea</taxon>
        <taxon>Salamandridae</taxon>
        <taxon>Pleurodelinae</taxon>
        <taxon>Pleurodeles</taxon>
    </lineage>
</organism>
<evidence type="ECO:0000256" key="1">
    <source>
        <dbReference type="SAM" id="MobiDB-lite"/>
    </source>
</evidence>
<evidence type="ECO:0000313" key="2">
    <source>
        <dbReference type="EMBL" id="KAJ1163040.1"/>
    </source>
</evidence>
<reference evidence="2" key="1">
    <citation type="journal article" date="2022" name="bioRxiv">
        <title>Sequencing and chromosome-scale assembly of the giantPleurodeles waltlgenome.</title>
        <authorList>
            <person name="Brown T."/>
            <person name="Elewa A."/>
            <person name="Iarovenko S."/>
            <person name="Subramanian E."/>
            <person name="Araus A.J."/>
            <person name="Petzold A."/>
            <person name="Susuki M."/>
            <person name="Suzuki K.-i.T."/>
            <person name="Hayashi T."/>
            <person name="Toyoda A."/>
            <person name="Oliveira C."/>
            <person name="Osipova E."/>
            <person name="Leigh N.D."/>
            <person name="Simon A."/>
            <person name="Yun M.H."/>
        </authorList>
    </citation>
    <scope>NUCLEOTIDE SEQUENCE</scope>
    <source>
        <strain evidence="2">20211129_DDA</strain>
        <tissue evidence="2">Liver</tissue>
    </source>
</reference>
<protein>
    <submittedName>
        <fullName evidence="2">Uncharacterized protein</fullName>
    </submittedName>
</protein>
<dbReference type="Proteomes" id="UP001066276">
    <property type="component" value="Chromosome 4_2"/>
</dbReference>
<comment type="caution">
    <text evidence="2">The sequence shown here is derived from an EMBL/GenBank/DDBJ whole genome shotgun (WGS) entry which is preliminary data.</text>
</comment>
<dbReference type="AlphaFoldDB" id="A0AAV7SG57"/>
<gene>
    <name evidence="2" type="ORF">NDU88_003503</name>
</gene>
<feature type="region of interest" description="Disordered" evidence="1">
    <location>
        <begin position="25"/>
        <end position="90"/>
    </location>
</feature>
<name>A0AAV7SG57_PLEWA</name>
<evidence type="ECO:0000313" key="3">
    <source>
        <dbReference type="Proteomes" id="UP001066276"/>
    </source>
</evidence>
<proteinExistence type="predicted"/>
<dbReference type="EMBL" id="JANPWB010000008">
    <property type="protein sequence ID" value="KAJ1163040.1"/>
    <property type="molecule type" value="Genomic_DNA"/>
</dbReference>